<dbReference type="InterPro" id="IPR019800">
    <property type="entry name" value="Glyco_hydro_3_AS"/>
</dbReference>
<dbReference type="GO" id="GO:0016787">
    <property type="term" value="F:hydrolase activity"/>
    <property type="evidence" value="ECO:0007669"/>
    <property type="project" value="UniProtKB-KW"/>
</dbReference>
<keyword evidence="6" id="KW-0732">Signal</keyword>
<dbReference type="PROSITE" id="PS51257">
    <property type="entry name" value="PROKAR_LIPOPROTEIN"/>
    <property type="match status" value="1"/>
</dbReference>
<evidence type="ECO:0000256" key="1">
    <source>
        <dbReference type="ARBA" id="ARBA00001231"/>
    </source>
</evidence>
<dbReference type="Proteomes" id="UP001499978">
    <property type="component" value="Unassembled WGS sequence"/>
</dbReference>
<sequence>MMDIGGRLRRLRPLTALALVAALASCSVAESRLADPQGAAPSAPPPAPSVSLPGLDRFSDADLVGQVLMPYAYGSSATAVSAGSVAGNQRLAGVDTPAQMIARYRLGGLILVGFSADDPTAASQPTSNVDSAPQVRELTRGLQAAAGQLPARAPLLVGVDQEYGVVRRIEDKVTALPSAMAFGAAANPALTRDAWRAAGVELSALGVNMDFAPVADVLGDGPGGAIGSRSYGAEPAAVAQQVGAAVQGLQAAGVAAVVKHFPGHGHTVADSHHRLPRLAQTRAELARDDLPPFVAGLRAQAWAVMSGHLDVRAVDPGVPASFSSKVLNGLLREQLGFTGVVVTDALNMAPAQRWPAPEAALRALLAGNDLLLMPDQLPAVHAALLAALGDGRLPRPRLVQAVGRILELKRRLTGRPQPGMDVLGAVAHQRAVAALDRAAVTALRGPCGSPIRGPVTVTAAKGREAARDRLITELRATGATVTDSGGIVVHLVGYGDTAADLRSDAHVTVAMDTPYVLASARSPVLLATYSSTPLAMAALAAVLVGRLRPTGRAPVQVGPLARGVC</sequence>
<dbReference type="InterPro" id="IPR050226">
    <property type="entry name" value="NagZ_Beta-hexosaminidase"/>
</dbReference>
<evidence type="ECO:0000256" key="6">
    <source>
        <dbReference type="SAM" id="SignalP"/>
    </source>
</evidence>
<feature type="domain" description="Glycoside hydrolase family 3 N-terminal" evidence="7">
    <location>
        <begin position="96"/>
        <end position="408"/>
    </location>
</feature>
<dbReference type="InterPro" id="IPR017853">
    <property type="entry name" value="GH"/>
</dbReference>
<protein>
    <recommendedName>
        <fullName evidence="3">beta-N-acetylhexosaminidase</fullName>
        <ecNumber evidence="3">3.2.1.52</ecNumber>
    </recommendedName>
</protein>
<dbReference type="InterPro" id="IPR001764">
    <property type="entry name" value="Glyco_hydro_3_N"/>
</dbReference>
<dbReference type="PROSITE" id="PS00775">
    <property type="entry name" value="GLYCOSYL_HYDROL_F3"/>
    <property type="match status" value="1"/>
</dbReference>
<accession>A0ABN3N4D6</accession>
<dbReference type="Gene3D" id="3.20.20.300">
    <property type="entry name" value="Glycoside hydrolase, family 3, N-terminal domain"/>
    <property type="match status" value="1"/>
</dbReference>
<dbReference type="EC" id="3.2.1.52" evidence="3"/>
<keyword evidence="4 8" id="KW-0378">Hydrolase</keyword>
<dbReference type="PANTHER" id="PTHR30480">
    <property type="entry name" value="BETA-HEXOSAMINIDASE-RELATED"/>
    <property type="match status" value="1"/>
</dbReference>
<proteinExistence type="inferred from homology"/>
<evidence type="ECO:0000256" key="5">
    <source>
        <dbReference type="ARBA" id="ARBA00023295"/>
    </source>
</evidence>
<evidence type="ECO:0000313" key="8">
    <source>
        <dbReference type="EMBL" id="GAA2514253.1"/>
    </source>
</evidence>
<organism evidence="8 9">
    <name type="scientific">Pilimelia columellifera subsp. columellifera</name>
    <dbReference type="NCBI Taxonomy" id="706583"/>
    <lineage>
        <taxon>Bacteria</taxon>
        <taxon>Bacillati</taxon>
        <taxon>Actinomycetota</taxon>
        <taxon>Actinomycetes</taxon>
        <taxon>Micromonosporales</taxon>
        <taxon>Micromonosporaceae</taxon>
        <taxon>Pilimelia</taxon>
    </lineage>
</organism>
<reference evidence="8 9" key="1">
    <citation type="journal article" date="2019" name="Int. J. Syst. Evol. Microbiol.">
        <title>The Global Catalogue of Microorganisms (GCM) 10K type strain sequencing project: providing services to taxonomists for standard genome sequencing and annotation.</title>
        <authorList>
            <consortium name="The Broad Institute Genomics Platform"/>
            <consortium name="The Broad Institute Genome Sequencing Center for Infectious Disease"/>
            <person name="Wu L."/>
            <person name="Ma J."/>
        </authorList>
    </citation>
    <scope>NUCLEOTIDE SEQUENCE [LARGE SCALE GENOMIC DNA]</scope>
    <source>
        <strain evidence="8 9">JCM 3367</strain>
    </source>
</reference>
<dbReference type="EMBL" id="BAAARY010000002">
    <property type="protein sequence ID" value="GAA2514253.1"/>
    <property type="molecule type" value="Genomic_DNA"/>
</dbReference>
<dbReference type="PANTHER" id="PTHR30480:SF13">
    <property type="entry name" value="BETA-HEXOSAMINIDASE"/>
    <property type="match status" value="1"/>
</dbReference>
<comment type="catalytic activity">
    <reaction evidence="1">
        <text>Hydrolysis of terminal non-reducing N-acetyl-D-hexosamine residues in N-acetyl-beta-D-hexosaminides.</text>
        <dbReference type="EC" id="3.2.1.52"/>
    </reaction>
</comment>
<keyword evidence="9" id="KW-1185">Reference proteome</keyword>
<dbReference type="Pfam" id="PF00933">
    <property type="entry name" value="Glyco_hydro_3"/>
    <property type="match status" value="1"/>
</dbReference>
<evidence type="ECO:0000313" key="9">
    <source>
        <dbReference type="Proteomes" id="UP001499978"/>
    </source>
</evidence>
<comment type="caution">
    <text evidence="8">The sequence shown here is derived from an EMBL/GenBank/DDBJ whole genome shotgun (WGS) entry which is preliminary data.</text>
</comment>
<evidence type="ECO:0000256" key="2">
    <source>
        <dbReference type="ARBA" id="ARBA00005336"/>
    </source>
</evidence>
<gene>
    <name evidence="8" type="ORF">GCM10010201_07820</name>
</gene>
<comment type="similarity">
    <text evidence="2">Belongs to the glycosyl hydrolase 3 family.</text>
</comment>
<evidence type="ECO:0000256" key="4">
    <source>
        <dbReference type="ARBA" id="ARBA00022801"/>
    </source>
</evidence>
<dbReference type="SUPFAM" id="SSF51445">
    <property type="entry name" value="(Trans)glycosidases"/>
    <property type="match status" value="1"/>
</dbReference>
<evidence type="ECO:0000256" key="3">
    <source>
        <dbReference type="ARBA" id="ARBA00012663"/>
    </source>
</evidence>
<feature type="signal peptide" evidence="6">
    <location>
        <begin position="1"/>
        <end position="29"/>
    </location>
</feature>
<name>A0ABN3N4D6_9ACTN</name>
<dbReference type="InterPro" id="IPR036962">
    <property type="entry name" value="Glyco_hydro_3_N_sf"/>
</dbReference>
<keyword evidence="5" id="KW-0326">Glycosidase</keyword>
<evidence type="ECO:0000259" key="7">
    <source>
        <dbReference type="Pfam" id="PF00933"/>
    </source>
</evidence>
<feature type="chain" id="PRO_5047159272" description="beta-N-acetylhexosaminidase" evidence="6">
    <location>
        <begin position="30"/>
        <end position="565"/>
    </location>
</feature>